<keyword evidence="1" id="KW-1015">Disulfide bond</keyword>
<evidence type="ECO:0000256" key="2">
    <source>
        <dbReference type="SAM" id="SignalP"/>
    </source>
</evidence>
<dbReference type="Gene3D" id="2.60.120.1570">
    <property type="entry name" value="Peptide-N-glycosidase F, N-terminal domain"/>
    <property type="match status" value="1"/>
</dbReference>
<dbReference type="InterPro" id="IPR043022">
    <property type="entry name" value="PngaseF_N_sf"/>
</dbReference>
<dbReference type="InterPro" id="IPR008977">
    <property type="entry name" value="PHM/PNGase_F_dom_sf"/>
</dbReference>
<dbReference type="PATRIC" id="fig|1121098.3.peg.2518"/>
<dbReference type="Gene3D" id="2.60.120.230">
    <property type="match status" value="1"/>
</dbReference>
<dbReference type="eggNOG" id="ENOG502Z825">
    <property type="taxonomic scope" value="Bacteria"/>
</dbReference>
<comment type="caution">
    <text evidence="4">The sequence shown here is derived from an EMBL/GenBank/DDBJ whole genome shotgun (WGS) entry which is preliminary data.</text>
</comment>
<dbReference type="GO" id="GO:0016715">
    <property type="term" value="F:oxidoreductase activity, acting on paired donors, with incorporation or reduction of molecular oxygen, reduced ascorbate as one donor, and incorporation of one atom of oxygen"/>
    <property type="evidence" value="ECO:0007669"/>
    <property type="project" value="InterPro"/>
</dbReference>
<dbReference type="Proteomes" id="UP000017831">
    <property type="component" value="Unassembled WGS sequence"/>
</dbReference>
<feature type="domain" description="Peptide-N-glycosidase F N-terminal" evidence="3">
    <location>
        <begin position="224"/>
        <end position="403"/>
    </location>
</feature>
<dbReference type="OrthoDB" id="6281169at2"/>
<evidence type="ECO:0007829" key="6">
    <source>
        <dbReference type="PDB" id="7ZGN"/>
    </source>
</evidence>
<dbReference type="InterPro" id="IPR015197">
    <property type="entry name" value="PngaseF_C"/>
</dbReference>
<reference evidence="4 5" key="1">
    <citation type="submission" date="2013-04" db="EMBL/GenBank/DDBJ databases">
        <title>The Genome Sequence of Bacteroides massiliensis DSM 17679.</title>
        <authorList>
            <consortium name="The Broad Institute Genomics Platform"/>
            <person name="Earl A."/>
            <person name="Ward D."/>
            <person name="Feldgarden M."/>
            <person name="Gevers D."/>
            <person name="Martens E."/>
            <person name="Fenner L."/>
            <person name="Roux V."/>
            <person name="Mallet M.N."/>
            <person name="Raoult D."/>
            <person name="Walker B."/>
            <person name="Young S."/>
            <person name="Zeng Q."/>
            <person name="Gargeya S."/>
            <person name="Fitzgerald M."/>
            <person name="Haas B."/>
            <person name="Abouelleil A."/>
            <person name="Allen A.W."/>
            <person name="Alvarado L."/>
            <person name="Arachchi H.M."/>
            <person name="Berlin A.M."/>
            <person name="Chapman S.B."/>
            <person name="Gainer-Dewar J."/>
            <person name="Goldberg J."/>
            <person name="Griggs A."/>
            <person name="Gujja S."/>
            <person name="Hansen M."/>
            <person name="Howarth C."/>
            <person name="Imamovic A."/>
            <person name="Ireland A."/>
            <person name="Larimer J."/>
            <person name="McCowan C."/>
            <person name="Murphy C."/>
            <person name="Pearson M."/>
            <person name="Poon T.W."/>
            <person name="Priest M."/>
            <person name="Roberts A."/>
            <person name="Saif S."/>
            <person name="Shea T."/>
            <person name="Sisk P."/>
            <person name="Sykes S."/>
            <person name="Wortman J."/>
            <person name="Nusbaum C."/>
            <person name="Birren B."/>
        </authorList>
    </citation>
    <scope>NUCLEOTIDE SEQUENCE [LARGE SCALE GENOMIC DNA]</scope>
    <source>
        <strain evidence="5">B84634 / Timone 84634 / DSM 17679 / JCM 13223</strain>
    </source>
</reference>
<organism evidence="4 5">
    <name type="scientific">Phocaeicola massiliensis B84634 = Timone 84634 = DSM 17679 = JCM 13223</name>
    <dbReference type="NCBI Taxonomy" id="1121098"/>
    <lineage>
        <taxon>Bacteria</taxon>
        <taxon>Pseudomonadati</taxon>
        <taxon>Bacteroidota</taxon>
        <taxon>Bacteroidia</taxon>
        <taxon>Bacteroidales</taxon>
        <taxon>Bacteroidaceae</taxon>
        <taxon>Phocaeicola</taxon>
    </lineage>
</organism>
<dbReference type="Pfam" id="PF22252">
    <property type="entry name" value="PNGase_F-II_N"/>
    <property type="match status" value="1"/>
</dbReference>
<keyword evidence="6" id="KW-0002">3D-structure</keyword>
<dbReference type="PDB" id="7ZGN">
    <property type="method" value="X-ray"/>
    <property type="resolution" value="1.95 A"/>
    <property type="chains" value="A/B=21-570"/>
</dbReference>
<dbReference type="Pfam" id="PF09113">
    <property type="entry name" value="N-glycanase_C"/>
    <property type="match status" value="1"/>
</dbReference>
<protein>
    <submittedName>
        <fullName evidence="4">Glpgli family protein</fullName>
    </submittedName>
</protein>
<feature type="chain" id="PRO_5004679320" evidence="2">
    <location>
        <begin position="24"/>
        <end position="570"/>
    </location>
</feature>
<dbReference type="STRING" id="1121098.HMPREF1534_02483"/>
<evidence type="ECO:0000259" key="3">
    <source>
        <dbReference type="SMART" id="SM01290"/>
    </source>
</evidence>
<accession>U6RE59</accession>
<dbReference type="SUPFAM" id="SSF49742">
    <property type="entry name" value="PHM/PNGase F"/>
    <property type="match status" value="1"/>
</dbReference>
<dbReference type="EMBL" id="AQHY01000028">
    <property type="protein sequence ID" value="EOA54011.1"/>
    <property type="molecule type" value="Genomic_DNA"/>
</dbReference>
<reference evidence="6" key="2">
    <citation type="journal article" date="2022" name="Proc. Natl. Acad. Sci. U.S.A.">
        <title>Plant &lt;i&gt;N&lt;/i&gt;-glycan breakdown by human gut &lt;i&gt;Bacteroides&lt;/i&gt;.</title>
        <authorList>
            <person name="Crouch L.I."/>
            <person name="Urbanowicz P.A."/>
            <person name="Basle A."/>
            <person name="Cai Z.P."/>
            <person name="Liu L."/>
            <person name="Voglmeir J."/>
            <person name="Melo Diaz J.M."/>
            <person name="Benedict S.T."/>
            <person name="Spencer D.I.R."/>
            <person name="Bolam D.N."/>
        </authorList>
    </citation>
    <scope>X-RAY CRYSTALLOGRAPHY (1.95 ANGSTROMS) OF 21-570</scope>
    <scope>DISULFIDE BONDS</scope>
</reference>
<evidence type="ECO:0000256" key="1">
    <source>
        <dbReference type="ARBA" id="ARBA00023157"/>
    </source>
</evidence>
<evidence type="ECO:0000313" key="4">
    <source>
        <dbReference type="EMBL" id="EOA54011.1"/>
    </source>
</evidence>
<evidence type="ECO:0000313" key="5">
    <source>
        <dbReference type="Proteomes" id="UP000017831"/>
    </source>
</evidence>
<proteinExistence type="evidence at protein level"/>
<dbReference type="Pfam" id="PF09112">
    <property type="entry name" value="N-glycanase_N"/>
    <property type="match status" value="1"/>
</dbReference>
<name>U6RE59_9BACT</name>
<gene>
    <name evidence="4" type="ORF">HMPREF1534_02483</name>
</gene>
<dbReference type="SMR" id="U6RE59"/>
<dbReference type="AlphaFoldDB" id="U6RE59"/>
<dbReference type="HOGENOM" id="CLU_493279_0_0_10"/>
<dbReference type="SMART" id="SM01290">
    <property type="entry name" value="N-glycanase_N"/>
    <property type="match status" value="1"/>
</dbReference>
<sequence>MRRTGIRNAWLLMLCLLTVSAAAAQNLQKKVKNAKGIEVIYQSSYKGKIRPGQIKMTVSGNQVALESVSPKGEKETATEGIREDKQPVIKNYIDYAGREAYKWAELPDGKIISAATPFEFGKGFTPAGEGKHLGLNCKIARTSINSNTIEVWYTHDIPFRGTPQANVGVPDGLVLKVVRNGDMIQEASAITPLKKAQALLPDSWGEKMDAADYQYTINQSGVITIPVFDQQTICFNNAKLPDTLEDGITYSAGGGTLILKKVKLPESAKNRSIFVEVAQYSDGDAYDRTGSVFVIPTDKKQSFLDAIRNLKSVPSFQAKDGNYPALISTDDYEAPVELMRFFTGFGVRKFNHNKVKGQHWVDSVIYKSEVTPLASQLQGEVWIGAYIGNWDAKGHRLSLKLKYYPDDERRVNKAMPLFNTVNYLEQAGQAYPVFFLNDSLRVRFTLKEPAKNARLFYLTTGHGGWGNGDEFNQKPNTVYLDGKKVISFIPWRDDCGTYRNSNPCSGNFSNGLSSSDLSRSNWCPGTVTTPEYIYLGDLEAGEHTLSVRIPQGAPEGGSNSYWCISGTLLY</sequence>
<feature type="signal peptide" evidence="2">
    <location>
        <begin position="1"/>
        <end position="23"/>
    </location>
</feature>
<keyword evidence="2" id="KW-0732">Signal</keyword>
<feature type="disulfide bond" evidence="6">
    <location>
        <begin position="495"/>
        <end position="523"/>
    </location>
</feature>
<dbReference type="InterPro" id="IPR014784">
    <property type="entry name" value="Cu2_ascorb_mOase-like_C"/>
</dbReference>
<keyword evidence="5" id="KW-1185">Reference proteome</keyword>
<dbReference type="InterPro" id="IPR015196">
    <property type="entry name" value="PngaseF_N"/>
</dbReference>